<accession>A0A1F5S7N4</accession>
<evidence type="ECO:0000313" key="2">
    <source>
        <dbReference type="Proteomes" id="UP000178323"/>
    </source>
</evidence>
<dbReference type="EMBL" id="MFFS01000022">
    <property type="protein sequence ID" value="OGF22552.1"/>
    <property type="molecule type" value="Genomic_DNA"/>
</dbReference>
<name>A0A1F5S7N4_9BACT</name>
<comment type="caution">
    <text evidence="1">The sequence shown here is derived from an EMBL/GenBank/DDBJ whole genome shotgun (WGS) entry which is preliminary data.</text>
</comment>
<evidence type="ECO:0000313" key="1">
    <source>
        <dbReference type="EMBL" id="OGF22552.1"/>
    </source>
</evidence>
<proteinExistence type="predicted"/>
<dbReference type="Proteomes" id="UP000178323">
    <property type="component" value="Unassembled WGS sequence"/>
</dbReference>
<organism evidence="1 2">
    <name type="scientific">Candidatus Falkowbacteria bacterium RBG_13_39_14</name>
    <dbReference type="NCBI Taxonomy" id="1797985"/>
    <lineage>
        <taxon>Bacteria</taxon>
        <taxon>Candidatus Falkowiibacteriota</taxon>
    </lineage>
</organism>
<reference evidence="1 2" key="1">
    <citation type="journal article" date="2016" name="Nat. Commun.">
        <title>Thousands of microbial genomes shed light on interconnected biogeochemical processes in an aquifer system.</title>
        <authorList>
            <person name="Anantharaman K."/>
            <person name="Brown C.T."/>
            <person name="Hug L.A."/>
            <person name="Sharon I."/>
            <person name="Castelle C.J."/>
            <person name="Probst A.J."/>
            <person name="Thomas B.C."/>
            <person name="Singh A."/>
            <person name="Wilkins M.J."/>
            <person name="Karaoz U."/>
            <person name="Brodie E.L."/>
            <person name="Williams K.H."/>
            <person name="Hubbard S.S."/>
            <person name="Banfield J.F."/>
        </authorList>
    </citation>
    <scope>NUCLEOTIDE SEQUENCE [LARGE SCALE GENOMIC DNA]</scope>
</reference>
<dbReference type="AlphaFoldDB" id="A0A1F5S7N4"/>
<gene>
    <name evidence="1" type="ORF">A2Y83_04285</name>
</gene>
<sequence>MIERGKGKVVILKFWHNLALPATGLAQIGVHAQQVVRKPEPALKLQTAKAEFRHPSLRKVAHPKIIHIYVIPTAMHKHALIILVIN</sequence>
<dbReference type="STRING" id="1797985.A2Y83_04285"/>
<protein>
    <submittedName>
        <fullName evidence="1">Uncharacterized protein</fullName>
    </submittedName>
</protein>